<evidence type="ECO:0000256" key="4">
    <source>
        <dbReference type="ARBA" id="ARBA00023014"/>
    </source>
</evidence>
<dbReference type="Gene3D" id="3.40.50.80">
    <property type="entry name" value="Nucleotide-binding domain of ferredoxin-NADP reductase (FNR) module"/>
    <property type="match status" value="1"/>
</dbReference>
<dbReference type="GO" id="GO:0019825">
    <property type="term" value="F:oxygen binding"/>
    <property type="evidence" value="ECO:0007669"/>
    <property type="project" value="InterPro"/>
</dbReference>
<evidence type="ECO:0000256" key="2">
    <source>
        <dbReference type="ARBA" id="ARBA00001974"/>
    </source>
</evidence>
<dbReference type="RefSeq" id="WP_184537466.1">
    <property type="nucleotide sequence ID" value="NZ_JACHJW010000001.1"/>
</dbReference>
<dbReference type="PRINTS" id="PR00410">
    <property type="entry name" value="PHEHYDRXLASE"/>
</dbReference>
<gene>
    <name evidence="6" type="ORF">FHR38_005466</name>
</gene>
<dbReference type="PROSITE" id="PS51384">
    <property type="entry name" value="FAD_FR"/>
    <property type="match status" value="1"/>
</dbReference>
<dbReference type="InterPro" id="IPR017927">
    <property type="entry name" value="FAD-bd_FR_type"/>
</dbReference>
<comment type="cofactor">
    <cofactor evidence="1">
        <name>heme b</name>
        <dbReference type="ChEBI" id="CHEBI:60344"/>
    </cofactor>
</comment>
<dbReference type="InterPro" id="IPR009050">
    <property type="entry name" value="Globin-like_sf"/>
</dbReference>
<dbReference type="Gene3D" id="1.10.490.10">
    <property type="entry name" value="Globins"/>
    <property type="match status" value="1"/>
</dbReference>
<name>A0A7W7SVN9_9ACTN</name>
<dbReference type="GO" id="GO:0016491">
    <property type="term" value="F:oxidoreductase activity"/>
    <property type="evidence" value="ECO:0007669"/>
    <property type="project" value="InterPro"/>
</dbReference>
<evidence type="ECO:0000313" key="6">
    <source>
        <dbReference type="EMBL" id="MBB4961733.1"/>
    </source>
</evidence>
<protein>
    <submittedName>
        <fullName evidence="6">NAD(P)H-flavin reductase</fullName>
    </submittedName>
</protein>
<keyword evidence="3" id="KW-0408">Iron</keyword>
<dbReference type="InterPro" id="IPR008333">
    <property type="entry name" value="Cbr1-like_FAD-bd_dom"/>
</dbReference>
<dbReference type="EMBL" id="JACHJW010000001">
    <property type="protein sequence ID" value="MBB4961733.1"/>
    <property type="molecule type" value="Genomic_DNA"/>
</dbReference>
<dbReference type="AlphaFoldDB" id="A0A7W7SVN9"/>
<dbReference type="InterPro" id="IPR039261">
    <property type="entry name" value="FNR_nucleotide-bd"/>
</dbReference>
<proteinExistence type="predicted"/>
<dbReference type="SUPFAM" id="SSF52343">
    <property type="entry name" value="Ferredoxin reductase-like, C-terminal NADP-linked domain"/>
    <property type="match status" value="1"/>
</dbReference>
<dbReference type="SUPFAM" id="SSF63380">
    <property type="entry name" value="Riboflavin synthase domain-like"/>
    <property type="match status" value="1"/>
</dbReference>
<reference evidence="6 7" key="1">
    <citation type="submission" date="2020-08" db="EMBL/GenBank/DDBJ databases">
        <title>Sequencing the genomes of 1000 actinobacteria strains.</title>
        <authorList>
            <person name="Klenk H.-P."/>
        </authorList>
    </citation>
    <scope>NUCLEOTIDE SEQUENCE [LARGE SCALE GENOMIC DNA]</scope>
    <source>
        <strain evidence="6 7">DSM 45886</strain>
    </source>
</reference>
<dbReference type="GO" id="GO:0020037">
    <property type="term" value="F:heme binding"/>
    <property type="evidence" value="ECO:0007669"/>
    <property type="project" value="InterPro"/>
</dbReference>
<dbReference type="SUPFAM" id="SSF46458">
    <property type="entry name" value="Globin-like"/>
    <property type="match status" value="1"/>
</dbReference>
<dbReference type="InterPro" id="IPR012292">
    <property type="entry name" value="Globin/Proto"/>
</dbReference>
<dbReference type="GO" id="GO:0051537">
    <property type="term" value="F:2 iron, 2 sulfur cluster binding"/>
    <property type="evidence" value="ECO:0007669"/>
    <property type="project" value="UniProtKB-KW"/>
</dbReference>
<evidence type="ECO:0000313" key="7">
    <source>
        <dbReference type="Proteomes" id="UP000578819"/>
    </source>
</evidence>
<dbReference type="Gene3D" id="2.40.30.10">
    <property type="entry name" value="Translation factors"/>
    <property type="match status" value="1"/>
</dbReference>
<evidence type="ECO:0000256" key="3">
    <source>
        <dbReference type="ARBA" id="ARBA00022714"/>
    </source>
</evidence>
<sequence>MSAGNGPELMASWAATLQHVDQAAEHFWYLVEDCRPGLLPAGDATLFLTGLGRLVSGGDDAAGRAALLAVLGRAYRRMRMFTPHHLPIGDALIDTVARFARPWWSPRLARDWQRLYEPTIRALARVGRRVGEGPAWWPGEVVDHDQPAPGIAIVTVRPERPMPVCPGQTVPVTVSQFPGRWRWYCPANAPRPDDTLELHVRAVPGGSVSHALVDQVCPGQQVWLGPPYGDGLLLDPDSDADLLLVAGGTGLAPLRALVEQVAATPDNPRRVTLVVGSRNFMDLYDATSLDKLQCAHDWLTLVPAVSHDLENTEPEERGDALSLAVAHYRPGQDVYVCGPPAMNRAAMLRLLVAGVPAERIHLPDEYESLHHGYLPQS</sequence>
<dbReference type="PANTHER" id="PTHR47354">
    <property type="entry name" value="NADH OXIDOREDUCTASE HCR"/>
    <property type="match status" value="1"/>
</dbReference>
<comment type="cofactor">
    <cofactor evidence="2">
        <name>FAD</name>
        <dbReference type="ChEBI" id="CHEBI:57692"/>
    </cofactor>
</comment>
<dbReference type="CDD" id="cd06187">
    <property type="entry name" value="O2ase_reductase_like"/>
    <property type="match status" value="1"/>
</dbReference>
<dbReference type="PANTHER" id="PTHR47354:SF5">
    <property type="entry name" value="PROTEIN RFBI"/>
    <property type="match status" value="1"/>
</dbReference>
<keyword evidence="3" id="KW-0001">2Fe-2S</keyword>
<feature type="domain" description="FAD-binding FR-type" evidence="5">
    <location>
        <begin position="134"/>
        <end position="234"/>
    </location>
</feature>
<keyword evidence="7" id="KW-1185">Reference proteome</keyword>
<keyword evidence="3" id="KW-0479">Metal-binding</keyword>
<comment type="caution">
    <text evidence="6">The sequence shown here is derived from an EMBL/GenBank/DDBJ whole genome shotgun (WGS) entry which is preliminary data.</text>
</comment>
<keyword evidence="4" id="KW-0411">Iron-sulfur</keyword>
<dbReference type="InterPro" id="IPR050415">
    <property type="entry name" value="MRET"/>
</dbReference>
<dbReference type="Pfam" id="PF00970">
    <property type="entry name" value="FAD_binding_6"/>
    <property type="match status" value="1"/>
</dbReference>
<organism evidence="6 7">
    <name type="scientific">Micromonospora polyrhachis</name>
    <dbReference type="NCBI Taxonomy" id="1282883"/>
    <lineage>
        <taxon>Bacteria</taxon>
        <taxon>Bacillati</taxon>
        <taxon>Actinomycetota</taxon>
        <taxon>Actinomycetes</taxon>
        <taxon>Micromonosporales</taxon>
        <taxon>Micromonosporaceae</taxon>
        <taxon>Micromonospora</taxon>
    </lineage>
</organism>
<dbReference type="Proteomes" id="UP000578819">
    <property type="component" value="Unassembled WGS sequence"/>
</dbReference>
<dbReference type="InterPro" id="IPR017938">
    <property type="entry name" value="Riboflavin_synthase-like_b-brl"/>
</dbReference>
<accession>A0A7W7SVN9</accession>
<dbReference type="InterPro" id="IPR001433">
    <property type="entry name" value="OxRdtase_FAD/NAD-bd"/>
</dbReference>
<dbReference type="Pfam" id="PF00175">
    <property type="entry name" value="NAD_binding_1"/>
    <property type="match status" value="1"/>
</dbReference>
<evidence type="ECO:0000259" key="5">
    <source>
        <dbReference type="PROSITE" id="PS51384"/>
    </source>
</evidence>
<evidence type="ECO:0000256" key="1">
    <source>
        <dbReference type="ARBA" id="ARBA00001970"/>
    </source>
</evidence>